<proteinExistence type="predicted"/>
<keyword evidence="2" id="KW-1185">Reference proteome</keyword>
<reference evidence="1 2" key="1">
    <citation type="journal article" date="2016" name="Sci. Rep.">
        <title>The Dendrobium catenatum Lindl. genome sequence provides insights into polysaccharide synthase, floral development and adaptive evolution.</title>
        <authorList>
            <person name="Zhang G.Q."/>
            <person name="Xu Q."/>
            <person name="Bian C."/>
            <person name="Tsai W.C."/>
            <person name="Yeh C.M."/>
            <person name="Liu K.W."/>
            <person name="Yoshida K."/>
            <person name="Zhang L.S."/>
            <person name="Chang S.B."/>
            <person name="Chen F."/>
            <person name="Shi Y."/>
            <person name="Su Y.Y."/>
            <person name="Zhang Y.Q."/>
            <person name="Chen L.J."/>
            <person name="Yin Y."/>
            <person name="Lin M."/>
            <person name="Huang H."/>
            <person name="Deng H."/>
            <person name="Wang Z.W."/>
            <person name="Zhu S.L."/>
            <person name="Zhao X."/>
            <person name="Deng C."/>
            <person name="Niu S.C."/>
            <person name="Huang J."/>
            <person name="Wang M."/>
            <person name="Liu G.H."/>
            <person name="Yang H.J."/>
            <person name="Xiao X.J."/>
            <person name="Hsiao Y.Y."/>
            <person name="Wu W.L."/>
            <person name="Chen Y.Y."/>
            <person name="Mitsuda N."/>
            <person name="Ohme-Takagi M."/>
            <person name="Luo Y.B."/>
            <person name="Van de Peer Y."/>
            <person name="Liu Z.J."/>
        </authorList>
    </citation>
    <scope>NUCLEOTIDE SEQUENCE [LARGE SCALE GENOMIC DNA]</scope>
    <source>
        <tissue evidence="1">The whole plant</tissue>
    </source>
</reference>
<reference evidence="1 2" key="2">
    <citation type="journal article" date="2017" name="Nature">
        <title>The Apostasia genome and the evolution of orchids.</title>
        <authorList>
            <person name="Zhang G.Q."/>
            <person name="Liu K.W."/>
            <person name="Li Z."/>
            <person name="Lohaus R."/>
            <person name="Hsiao Y.Y."/>
            <person name="Niu S.C."/>
            <person name="Wang J.Y."/>
            <person name="Lin Y.C."/>
            <person name="Xu Q."/>
            <person name="Chen L.J."/>
            <person name="Yoshida K."/>
            <person name="Fujiwara S."/>
            <person name="Wang Z.W."/>
            <person name="Zhang Y.Q."/>
            <person name="Mitsuda N."/>
            <person name="Wang M."/>
            <person name="Liu G.H."/>
            <person name="Pecoraro L."/>
            <person name="Huang H.X."/>
            <person name="Xiao X.J."/>
            <person name="Lin M."/>
            <person name="Wu X.Y."/>
            <person name="Wu W.L."/>
            <person name="Chen Y.Y."/>
            <person name="Chang S.B."/>
            <person name="Sakamoto S."/>
            <person name="Ohme-Takagi M."/>
            <person name="Yagi M."/>
            <person name="Zeng S.J."/>
            <person name="Shen C.Y."/>
            <person name="Yeh C.M."/>
            <person name="Luo Y.B."/>
            <person name="Tsai W.C."/>
            <person name="Van de Peer Y."/>
            <person name="Liu Z.J."/>
        </authorList>
    </citation>
    <scope>NUCLEOTIDE SEQUENCE [LARGE SCALE GENOMIC DNA]</scope>
    <source>
        <tissue evidence="1">The whole plant</tissue>
    </source>
</reference>
<sequence length="97" mass="10342">MEGPDPHADRYFACDYRKEGWGKWVLGQLSRVPSISSVTAAADDANRSVTRLLLGVMGAPLAPAYVSSIGAFPHLSIKDTPIVPIASPHSSFSITCN</sequence>
<protein>
    <submittedName>
        <fullName evidence="1">Uncharacterized protein</fullName>
    </submittedName>
</protein>
<accession>A0A2I0VFX2</accession>
<organism evidence="1 2">
    <name type="scientific">Dendrobium catenatum</name>
    <dbReference type="NCBI Taxonomy" id="906689"/>
    <lineage>
        <taxon>Eukaryota</taxon>
        <taxon>Viridiplantae</taxon>
        <taxon>Streptophyta</taxon>
        <taxon>Embryophyta</taxon>
        <taxon>Tracheophyta</taxon>
        <taxon>Spermatophyta</taxon>
        <taxon>Magnoliopsida</taxon>
        <taxon>Liliopsida</taxon>
        <taxon>Asparagales</taxon>
        <taxon>Orchidaceae</taxon>
        <taxon>Epidendroideae</taxon>
        <taxon>Malaxideae</taxon>
        <taxon>Dendrobiinae</taxon>
        <taxon>Dendrobium</taxon>
    </lineage>
</organism>
<dbReference type="AlphaFoldDB" id="A0A2I0VFX2"/>
<dbReference type="EMBL" id="KZ504439">
    <property type="protein sequence ID" value="PKU62310.1"/>
    <property type="molecule type" value="Genomic_DNA"/>
</dbReference>
<evidence type="ECO:0000313" key="1">
    <source>
        <dbReference type="EMBL" id="PKU62310.1"/>
    </source>
</evidence>
<evidence type="ECO:0000313" key="2">
    <source>
        <dbReference type="Proteomes" id="UP000233837"/>
    </source>
</evidence>
<gene>
    <name evidence="1" type="ORF">MA16_Dca029184</name>
</gene>
<name>A0A2I0VFX2_9ASPA</name>
<dbReference type="Proteomes" id="UP000233837">
    <property type="component" value="Unassembled WGS sequence"/>
</dbReference>
<dbReference type="STRING" id="906689.A0A2I0VFX2"/>